<reference evidence="2" key="1">
    <citation type="journal article" date="2021" name="Nat. Commun.">
        <title>Genetic determinants of endophytism in the Arabidopsis root mycobiome.</title>
        <authorList>
            <person name="Mesny F."/>
            <person name="Miyauchi S."/>
            <person name="Thiergart T."/>
            <person name="Pickel B."/>
            <person name="Atanasova L."/>
            <person name="Karlsson M."/>
            <person name="Huettel B."/>
            <person name="Barry K.W."/>
            <person name="Haridas S."/>
            <person name="Chen C."/>
            <person name="Bauer D."/>
            <person name="Andreopoulos W."/>
            <person name="Pangilinan J."/>
            <person name="LaButti K."/>
            <person name="Riley R."/>
            <person name="Lipzen A."/>
            <person name="Clum A."/>
            <person name="Drula E."/>
            <person name="Henrissat B."/>
            <person name="Kohler A."/>
            <person name="Grigoriev I.V."/>
            <person name="Martin F.M."/>
            <person name="Hacquard S."/>
        </authorList>
    </citation>
    <scope>NUCLEOTIDE SEQUENCE</scope>
    <source>
        <strain evidence="2">MPI-CAGE-AT-0016</strain>
    </source>
</reference>
<dbReference type="EMBL" id="JAGPXD010000002">
    <property type="protein sequence ID" value="KAH7367829.1"/>
    <property type="molecule type" value="Genomic_DNA"/>
</dbReference>
<dbReference type="Proteomes" id="UP000813385">
    <property type="component" value="Unassembled WGS sequence"/>
</dbReference>
<dbReference type="OrthoDB" id="4850726at2759"/>
<proteinExistence type="predicted"/>
<evidence type="ECO:0000313" key="2">
    <source>
        <dbReference type="EMBL" id="KAH7367829.1"/>
    </source>
</evidence>
<protein>
    <submittedName>
        <fullName evidence="2">Heterokaryon incompatibility protein-domain-containing protein</fullName>
    </submittedName>
</protein>
<dbReference type="PANTHER" id="PTHR24148">
    <property type="entry name" value="ANKYRIN REPEAT DOMAIN-CONTAINING PROTEIN 39 HOMOLOG-RELATED"/>
    <property type="match status" value="1"/>
</dbReference>
<feature type="domain" description="WW" evidence="1">
    <location>
        <begin position="609"/>
        <end position="647"/>
    </location>
</feature>
<keyword evidence="3" id="KW-1185">Reference proteome</keyword>
<dbReference type="AlphaFoldDB" id="A0A8K0X6Q8"/>
<accession>A0A8K0X6Q8</accession>
<evidence type="ECO:0000259" key="1">
    <source>
        <dbReference type="PROSITE" id="PS50020"/>
    </source>
</evidence>
<evidence type="ECO:0000313" key="3">
    <source>
        <dbReference type="Proteomes" id="UP000813385"/>
    </source>
</evidence>
<dbReference type="InterPro" id="IPR010730">
    <property type="entry name" value="HET"/>
</dbReference>
<gene>
    <name evidence="2" type="ORF">B0T11DRAFT_58179</name>
</gene>
<organism evidence="2 3">
    <name type="scientific">Plectosphaerella cucumerina</name>
    <dbReference type="NCBI Taxonomy" id="40658"/>
    <lineage>
        <taxon>Eukaryota</taxon>
        <taxon>Fungi</taxon>
        <taxon>Dikarya</taxon>
        <taxon>Ascomycota</taxon>
        <taxon>Pezizomycotina</taxon>
        <taxon>Sordariomycetes</taxon>
        <taxon>Hypocreomycetidae</taxon>
        <taxon>Glomerellales</taxon>
        <taxon>Plectosphaerellaceae</taxon>
        <taxon>Plectosphaerella</taxon>
    </lineage>
</organism>
<sequence>MGPYAYKELKDTEIRLATLHPGRKQDDIRLSIEHATLIALGPRRQPTLPRIEKRLSEGLEAEEEEPKMLYFQHHDDQGERQPRPANPVSYEALSYTWGSLAATEVAYIVPDRKNSTDEASDSSTLPLGQNLAQALRGLRYEDRERTLWVDAICINQENSREVDVQVARAGTVYEEARRVVVWLGQETHDSGLAIRTLDYLATQVQMNTKHSLYPAPDAIETDWHLPETPLPYDIPRWTAIDSLLRRPWFTRVWVQQELHLADEAIFVCGVEEISREKLRRATFTLYTKQKLGPVVSRAVVTDTMRTMLPFLPTCTIFHTFSRIWNGQCKNKKDLVYGALGLFPPSFRCKIKVDYSLPIDTVYTNFVKEHIKHVNRLEILRHCQSAASRSGLPSWVPDFSSRSAPKVTLGAWHFCSGHSACHCEFRGPVLEVVGVQVEVIESVGEVIPMRVGGRDGNFDAAAQVIRRLVAKFQTEHAGTEMGSKPENFIWNLLGGTWLHDRLPENLIGNLEQVRSVMSASKVFGSGKLEDGLVELSFPEEFCMNLLMGARVTKTTEGHIGIAPANAQKGDIIACFLGLDSPIALRPSDGGHVVVGECYMPAFADLYAFLGPLPAPWQVKFFTENSDGAGGYRYFNKETKEETDHDPRLDPLPEDLEVVPRHEVERIGDDPTTFQVYRSRKTGKIVAKADPMLTPALLEARGCPLRRFTLI</sequence>
<dbReference type="PROSITE" id="PS50020">
    <property type="entry name" value="WW_DOMAIN_2"/>
    <property type="match status" value="1"/>
</dbReference>
<dbReference type="InterPro" id="IPR052895">
    <property type="entry name" value="HetReg/Transcr_Mod"/>
</dbReference>
<comment type="caution">
    <text evidence="2">The sequence shown here is derived from an EMBL/GenBank/DDBJ whole genome shotgun (WGS) entry which is preliminary data.</text>
</comment>
<dbReference type="PANTHER" id="PTHR24148:SF73">
    <property type="entry name" value="HET DOMAIN PROTEIN (AFU_ORTHOLOGUE AFUA_8G01020)"/>
    <property type="match status" value="1"/>
</dbReference>
<name>A0A8K0X6Q8_9PEZI</name>
<dbReference type="InterPro" id="IPR001202">
    <property type="entry name" value="WW_dom"/>
</dbReference>
<dbReference type="Pfam" id="PF06985">
    <property type="entry name" value="HET"/>
    <property type="match status" value="1"/>
</dbReference>